<reference evidence="2 3" key="1">
    <citation type="journal article" date="2011" name="Stand. Genomic Sci.">
        <title>Complete genome sequence of Haliscomenobacter hydrossis type strain (O).</title>
        <authorList>
            <consortium name="US DOE Joint Genome Institute (JGI-PGF)"/>
            <person name="Daligault H."/>
            <person name="Lapidus A."/>
            <person name="Zeytun A."/>
            <person name="Nolan M."/>
            <person name="Lucas S."/>
            <person name="Del Rio T.G."/>
            <person name="Tice H."/>
            <person name="Cheng J.F."/>
            <person name="Tapia R."/>
            <person name="Han C."/>
            <person name="Goodwin L."/>
            <person name="Pitluck S."/>
            <person name="Liolios K."/>
            <person name="Pagani I."/>
            <person name="Ivanova N."/>
            <person name="Huntemann M."/>
            <person name="Mavromatis K."/>
            <person name="Mikhailova N."/>
            <person name="Pati A."/>
            <person name="Chen A."/>
            <person name="Palaniappan K."/>
            <person name="Land M."/>
            <person name="Hauser L."/>
            <person name="Brambilla E.M."/>
            <person name="Rohde M."/>
            <person name="Verbarg S."/>
            <person name="Goker M."/>
            <person name="Bristow J."/>
            <person name="Eisen J.A."/>
            <person name="Markowitz V."/>
            <person name="Hugenholtz P."/>
            <person name="Kyrpides N.C."/>
            <person name="Klenk H.P."/>
            <person name="Woyke T."/>
        </authorList>
    </citation>
    <scope>NUCLEOTIDE SEQUENCE [LARGE SCALE GENOMIC DNA]</scope>
    <source>
        <strain evidence="3">ATCC 27775 / DSM 1100 / LMG 10767 / O</strain>
    </source>
</reference>
<keyword evidence="3" id="KW-1185">Reference proteome</keyword>
<dbReference type="Proteomes" id="UP000008461">
    <property type="component" value="Chromosome"/>
</dbReference>
<dbReference type="STRING" id="760192.Halhy_3505"/>
<name>F4KWM0_HALH1</name>
<protein>
    <submittedName>
        <fullName evidence="2">Uncharacterized protein</fullName>
    </submittedName>
</protein>
<evidence type="ECO:0000313" key="3">
    <source>
        <dbReference type="Proteomes" id="UP000008461"/>
    </source>
</evidence>
<keyword evidence="1" id="KW-1133">Transmembrane helix</keyword>
<dbReference type="EMBL" id="CP002691">
    <property type="protein sequence ID" value="AEE51360.1"/>
    <property type="molecule type" value="Genomic_DNA"/>
</dbReference>
<dbReference type="HOGENOM" id="CLU_3007966_0_0_10"/>
<accession>F4KWM0</accession>
<dbReference type="KEGG" id="hhy:Halhy_3505"/>
<gene>
    <name evidence="2" type="ordered locus">Halhy_3505</name>
</gene>
<proteinExistence type="predicted"/>
<sequence>MPKIAQLFCFQVIYFGMMSKIFKIVNNLTFFAFTSNVICVLPLSVNLLKSKNPPPQ</sequence>
<dbReference type="AlphaFoldDB" id="F4KWM0"/>
<keyword evidence="1" id="KW-0472">Membrane</keyword>
<evidence type="ECO:0000256" key="1">
    <source>
        <dbReference type="SAM" id="Phobius"/>
    </source>
</evidence>
<feature type="transmembrane region" description="Helical" evidence="1">
    <location>
        <begin position="29"/>
        <end position="48"/>
    </location>
</feature>
<keyword evidence="1" id="KW-0812">Transmembrane</keyword>
<organism evidence="2 3">
    <name type="scientific">Haliscomenobacter hydrossis (strain ATCC 27775 / DSM 1100 / LMG 10767 / O)</name>
    <dbReference type="NCBI Taxonomy" id="760192"/>
    <lineage>
        <taxon>Bacteria</taxon>
        <taxon>Pseudomonadati</taxon>
        <taxon>Bacteroidota</taxon>
        <taxon>Saprospiria</taxon>
        <taxon>Saprospirales</taxon>
        <taxon>Haliscomenobacteraceae</taxon>
        <taxon>Haliscomenobacter</taxon>
    </lineage>
</organism>
<evidence type="ECO:0000313" key="2">
    <source>
        <dbReference type="EMBL" id="AEE51360.1"/>
    </source>
</evidence>
<reference key="2">
    <citation type="submission" date="2011-04" db="EMBL/GenBank/DDBJ databases">
        <title>Complete sequence of chromosome of Haliscomenobacter hydrossis DSM 1100.</title>
        <authorList>
            <consortium name="US DOE Joint Genome Institute (JGI-PGF)"/>
            <person name="Lucas S."/>
            <person name="Han J."/>
            <person name="Lapidus A."/>
            <person name="Bruce D."/>
            <person name="Goodwin L."/>
            <person name="Pitluck S."/>
            <person name="Peters L."/>
            <person name="Kyrpides N."/>
            <person name="Mavromatis K."/>
            <person name="Ivanova N."/>
            <person name="Ovchinnikova G."/>
            <person name="Pagani I."/>
            <person name="Daligault H."/>
            <person name="Detter J.C."/>
            <person name="Han C."/>
            <person name="Land M."/>
            <person name="Hauser L."/>
            <person name="Markowitz V."/>
            <person name="Cheng J.-F."/>
            <person name="Hugenholtz P."/>
            <person name="Woyke T."/>
            <person name="Wu D."/>
            <person name="Verbarg S."/>
            <person name="Frueling A."/>
            <person name="Brambilla E."/>
            <person name="Klenk H.-P."/>
            <person name="Eisen J.A."/>
        </authorList>
    </citation>
    <scope>NUCLEOTIDE SEQUENCE</scope>
    <source>
        <strain>DSM 1100</strain>
    </source>
</reference>